<feature type="region of interest" description="Disordered" evidence="1">
    <location>
        <begin position="368"/>
        <end position="404"/>
    </location>
</feature>
<dbReference type="Proteomes" id="UP000024376">
    <property type="component" value="Unassembled WGS sequence"/>
</dbReference>
<dbReference type="HOGENOM" id="CLU_015711_1_0_1"/>
<dbReference type="KEGG" id="trr:M419DRAFT_95011"/>
<evidence type="ECO:0000313" key="2">
    <source>
        <dbReference type="EMBL" id="ETS07191.1"/>
    </source>
</evidence>
<feature type="compositionally biased region" description="Low complexity" evidence="1">
    <location>
        <begin position="378"/>
        <end position="394"/>
    </location>
</feature>
<dbReference type="EMBL" id="KI911139">
    <property type="protein sequence ID" value="ETS07191.1"/>
    <property type="molecule type" value="Genomic_DNA"/>
</dbReference>
<gene>
    <name evidence="2" type="ORF">M419DRAFT_95011</name>
</gene>
<feature type="compositionally biased region" description="Basic and acidic residues" evidence="1">
    <location>
        <begin position="83"/>
        <end position="93"/>
    </location>
</feature>
<feature type="region of interest" description="Disordered" evidence="1">
    <location>
        <begin position="80"/>
        <end position="252"/>
    </location>
</feature>
<feature type="compositionally biased region" description="Polar residues" evidence="1">
    <location>
        <begin position="170"/>
        <end position="181"/>
    </location>
</feature>
<organism evidence="2 3">
    <name type="scientific">Hypocrea jecorina (strain ATCC 56765 / BCRC 32924 / NRRL 11460 / Rut C-30)</name>
    <name type="common">Trichoderma reesei</name>
    <dbReference type="NCBI Taxonomy" id="1344414"/>
    <lineage>
        <taxon>Eukaryota</taxon>
        <taxon>Fungi</taxon>
        <taxon>Dikarya</taxon>
        <taxon>Ascomycota</taxon>
        <taxon>Pezizomycotina</taxon>
        <taxon>Sordariomycetes</taxon>
        <taxon>Hypocreomycetidae</taxon>
        <taxon>Hypocreales</taxon>
        <taxon>Hypocreaceae</taxon>
        <taxon>Trichoderma</taxon>
    </lineage>
</organism>
<feature type="compositionally biased region" description="Low complexity" evidence="1">
    <location>
        <begin position="160"/>
        <end position="169"/>
    </location>
</feature>
<name>A0A024SNN5_HYPJR</name>
<feature type="compositionally biased region" description="Polar residues" evidence="1">
    <location>
        <begin position="224"/>
        <end position="244"/>
    </location>
</feature>
<proteinExistence type="predicted"/>
<sequence length="561" mass="61513">MEAHSLAKINLLAANPPNYPENPSEEIQQPLTLYISRVPGVRDVILSTFKPRLKNVTIEDVTGSLYYVHLQLPMLGMDAPQPLREESQGRSSEESYMTRTIARKPVPGVAPEISIQGDQPQYPPSIGDPLPARPSDFNAPFNSRDVDYAPPLPPRRLDDSGLGLSDSSSELNPQQAPQQLRASAPRRKPVGPRQQSDVSQPRLSMDDTARSREPTRDGAYTAGHTRQSRSLSPLKSTDSSTPPFTLNLIRRDPGRGDQWNVGIISSYEVPPLAGESGAHLSASPERRSPQHPSIDIHIQNAGYAKFRTRPSSAMRPRRSMDADRSLADMAGPQDGHSFYRQVTMAYSRSLGSAMRSKFYQVGQAVRKKAHNREGSEASVNSVSSGEKSGSPTSSRPDRMKPRGYTFTSPWGGRCEFRTGNGGRSLLCYHFLHEGEVGSFNPLVPDSNPSKSTSAVVSELRFNLPGSDLFPTGDASKGDGENRLGHFGKIIKSAMDRSEYRDDDDVMSPFDLNIGGEKAGGGNRGTRAKLGKLIIYHEGLKMLDLLVAANMGVWWGSWEKSF</sequence>
<accession>A0A024SNN5</accession>
<evidence type="ECO:0000313" key="3">
    <source>
        <dbReference type="Proteomes" id="UP000024376"/>
    </source>
</evidence>
<protein>
    <recommendedName>
        <fullName evidence="4">Oxidoreductase-like protein</fullName>
    </recommendedName>
</protein>
<dbReference type="AlphaFoldDB" id="A0A024SNN5"/>
<dbReference type="OrthoDB" id="5426191at2759"/>
<evidence type="ECO:0008006" key="4">
    <source>
        <dbReference type="Google" id="ProtNLM"/>
    </source>
</evidence>
<reference evidence="3" key="1">
    <citation type="journal article" date="2013" name="Ind. Biotechnol.">
        <title>Comparative genomics analysis of Trichoderma reesei strains.</title>
        <authorList>
            <person name="Koike H."/>
            <person name="Aerts A."/>
            <person name="LaButti K."/>
            <person name="Grigoriev I.V."/>
            <person name="Baker S.E."/>
        </authorList>
    </citation>
    <scope>NUCLEOTIDE SEQUENCE [LARGE SCALE GENOMIC DNA]</scope>
    <source>
        <strain evidence="3">ATCC 56765 / BCRC 32924 / NRRL 11460 / Rut C-30</strain>
    </source>
</reference>
<feature type="compositionally biased region" description="Polar residues" evidence="1">
    <location>
        <begin position="193"/>
        <end position="202"/>
    </location>
</feature>
<feature type="compositionally biased region" description="Basic and acidic residues" evidence="1">
    <location>
        <begin position="204"/>
        <end position="216"/>
    </location>
</feature>
<evidence type="ECO:0000256" key="1">
    <source>
        <dbReference type="SAM" id="MobiDB-lite"/>
    </source>
</evidence>